<dbReference type="Pfam" id="PF03432">
    <property type="entry name" value="Relaxase"/>
    <property type="match status" value="1"/>
</dbReference>
<accession>A0ABX2N0K4</accession>
<evidence type="ECO:0000313" key="2">
    <source>
        <dbReference type="EMBL" id="NVD27213.1"/>
    </source>
</evidence>
<gene>
    <name evidence="2" type="ORF">HUO14_04725</name>
</gene>
<feature type="domain" description="MobA/VirD2-like nuclease" evidence="1">
    <location>
        <begin position="99"/>
        <end position="199"/>
    </location>
</feature>
<protein>
    <submittedName>
        <fullName evidence="2">Relaxase</fullName>
    </submittedName>
</protein>
<sequence length="352" mass="38890">MESALESALWEATRPAFRVRYIHDLNGQPLIPLYASYGSASGKTARAKLARIVRRAPEVLVKVTGRQKGGRHVKAHLEYIGRKGDVEIESRDGEILTSKEDIAERAAEWSDTLQWRSRPTVSSVSLVFSMPARTDPDKVLGSVRALAHAEFSDNHDYVMALHTDTPRPHVHLTVQAEGLDRTRFNPRPVQLSRLRERFARELRARGVVAEATPRRARGQGIAGSSMALVKLRARLRAGSSGQMTDADRLTNEQAIAVARGQAALPAFVANGTEKWQEIRKAYRHAASALDATGSTEDREIASDVSGFLDKHQGMNATPEVFAAHHSRLLNRASLLKDVIAPDQPPPEKERSR</sequence>
<organism evidence="2 3">
    <name type="scientific">Parasphingorhabdus flavimaris</name>
    <dbReference type="NCBI Taxonomy" id="266812"/>
    <lineage>
        <taxon>Bacteria</taxon>
        <taxon>Pseudomonadati</taxon>
        <taxon>Pseudomonadota</taxon>
        <taxon>Alphaproteobacteria</taxon>
        <taxon>Sphingomonadales</taxon>
        <taxon>Sphingomonadaceae</taxon>
        <taxon>Parasphingorhabdus</taxon>
    </lineage>
</organism>
<evidence type="ECO:0000259" key="1">
    <source>
        <dbReference type="Pfam" id="PF03432"/>
    </source>
</evidence>
<dbReference type="EMBL" id="JABWMH010000001">
    <property type="protein sequence ID" value="NVD27213.1"/>
    <property type="molecule type" value="Genomic_DNA"/>
</dbReference>
<dbReference type="Proteomes" id="UP000652427">
    <property type="component" value="Unassembled WGS sequence"/>
</dbReference>
<keyword evidence="3" id="KW-1185">Reference proteome</keyword>
<dbReference type="InterPro" id="IPR005094">
    <property type="entry name" value="Endonuclease_MobA/VirD2"/>
</dbReference>
<dbReference type="RefSeq" id="WP_176278682.1">
    <property type="nucleotide sequence ID" value="NZ_JABWMH010000001.1"/>
</dbReference>
<reference evidence="2 3" key="1">
    <citation type="submission" date="2020-06" db="EMBL/GenBank/DDBJ databases">
        <authorList>
            <person name="Kim S.-J."/>
            <person name="Park S.-J."/>
        </authorList>
    </citation>
    <scope>NUCLEOTIDE SEQUENCE [LARGE SCALE GENOMIC DNA]</scope>
    <source>
        <strain evidence="2 3">SW-151</strain>
    </source>
</reference>
<name>A0ABX2N0K4_9SPHN</name>
<comment type="caution">
    <text evidence="2">The sequence shown here is derived from an EMBL/GenBank/DDBJ whole genome shotgun (WGS) entry which is preliminary data.</text>
</comment>
<proteinExistence type="predicted"/>
<evidence type="ECO:0000313" key="3">
    <source>
        <dbReference type="Proteomes" id="UP000652427"/>
    </source>
</evidence>